<keyword evidence="5" id="KW-0547">Nucleotide-binding</keyword>
<dbReference type="InterPro" id="IPR003439">
    <property type="entry name" value="ABC_transporter-like_ATP-bd"/>
</dbReference>
<evidence type="ECO:0000256" key="3">
    <source>
        <dbReference type="ARBA" id="ARBA00022448"/>
    </source>
</evidence>
<protein>
    <submittedName>
        <fullName evidence="13">ABC transporter</fullName>
    </submittedName>
</protein>
<feature type="domain" description="ABC transporter" evidence="11">
    <location>
        <begin position="365"/>
        <end position="601"/>
    </location>
</feature>
<dbReference type="GO" id="GO:0005524">
    <property type="term" value="F:ATP binding"/>
    <property type="evidence" value="ECO:0007669"/>
    <property type="project" value="UniProtKB-KW"/>
</dbReference>
<dbReference type="Gene3D" id="1.20.1560.10">
    <property type="entry name" value="ABC transporter type 1, transmembrane domain"/>
    <property type="match status" value="1"/>
</dbReference>
<dbReference type="AlphaFoldDB" id="A0A916W0U6"/>
<dbReference type="PROSITE" id="PS50929">
    <property type="entry name" value="ABC_TM1F"/>
    <property type="match status" value="1"/>
</dbReference>
<evidence type="ECO:0000256" key="2">
    <source>
        <dbReference type="ARBA" id="ARBA00005417"/>
    </source>
</evidence>
<evidence type="ECO:0000313" key="14">
    <source>
        <dbReference type="Proteomes" id="UP000596977"/>
    </source>
</evidence>
<feature type="transmembrane region" description="Helical" evidence="10">
    <location>
        <begin position="47"/>
        <end position="67"/>
    </location>
</feature>
<dbReference type="Gene3D" id="3.40.50.300">
    <property type="entry name" value="P-loop containing nucleotide triphosphate hydrolases"/>
    <property type="match status" value="1"/>
</dbReference>
<dbReference type="GO" id="GO:0090374">
    <property type="term" value="P:oligopeptide export from mitochondrion"/>
    <property type="evidence" value="ECO:0007669"/>
    <property type="project" value="TreeGrafter"/>
</dbReference>
<dbReference type="RefSeq" id="WP_127073754.1">
    <property type="nucleotide sequence ID" value="NZ_BMKB01000005.1"/>
</dbReference>
<evidence type="ECO:0000259" key="12">
    <source>
        <dbReference type="PROSITE" id="PS50929"/>
    </source>
</evidence>
<dbReference type="PANTHER" id="PTHR43394">
    <property type="entry name" value="ATP-DEPENDENT PERMEASE MDL1, MITOCHONDRIAL"/>
    <property type="match status" value="1"/>
</dbReference>
<keyword evidence="8 10" id="KW-0472">Membrane</keyword>
<dbReference type="SUPFAM" id="SSF52540">
    <property type="entry name" value="P-loop containing nucleoside triphosphate hydrolases"/>
    <property type="match status" value="1"/>
</dbReference>
<evidence type="ECO:0000256" key="9">
    <source>
        <dbReference type="SAM" id="MobiDB-lite"/>
    </source>
</evidence>
<feature type="region of interest" description="Disordered" evidence="9">
    <location>
        <begin position="1"/>
        <end position="28"/>
    </location>
</feature>
<dbReference type="InterPro" id="IPR003593">
    <property type="entry name" value="AAA+_ATPase"/>
</dbReference>
<dbReference type="InterPro" id="IPR027417">
    <property type="entry name" value="P-loop_NTPase"/>
</dbReference>
<evidence type="ECO:0000256" key="7">
    <source>
        <dbReference type="ARBA" id="ARBA00022989"/>
    </source>
</evidence>
<evidence type="ECO:0000256" key="5">
    <source>
        <dbReference type="ARBA" id="ARBA00022741"/>
    </source>
</evidence>
<evidence type="ECO:0000256" key="6">
    <source>
        <dbReference type="ARBA" id="ARBA00022840"/>
    </source>
</evidence>
<dbReference type="PANTHER" id="PTHR43394:SF1">
    <property type="entry name" value="ATP-BINDING CASSETTE SUB-FAMILY B MEMBER 10, MITOCHONDRIAL"/>
    <property type="match status" value="1"/>
</dbReference>
<dbReference type="GO" id="GO:0015421">
    <property type="term" value="F:ABC-type oligopeptide transporter activity"/>
    <property type="evidence" value="ECO:0007669"/>
    <property type="project" value="TreeGrafter"/>
</dbReference>
<comment type="caution">
    <text evidence="13">The sequence shown here is derived from an EMBL/GenBank/DDBJ whole genome shotgun (WGS) entry which is preliminary data.</text>
</comment>
<dbReference type="InterPro" id="IPR039421">
    <property type="entry name" value="Type_1_exporter"/>
</dbReference>
<dbReference type="InterPro" id="IPR036640">
    <property type="entry name" value="ABC1_TM_sf"/>
</dbReference>
<dbReference type="FunFam" id="3.40.50.300:FF:000403">
    <property type="entry name" value="ATP-binding cassette sub-family B member 8, mitochondrial"/>
    <property type="match status" value="1"/>
</dbReference>
<comment type="subcellular location">
    <subcellularLocation>
        <location evidence="1">Cell membrane</location>
        <topology evidence="1">Multi-pass membrane protein</topology>
    </subcellularLocation>
</comment>
<comment type="similarity">
    <text evidence="2">Belongs to the ABC transporter superfamily.</text>
</comment>
<feature type="transmembrane region" description="Helical" evidence="10">
    <location>
        <begin position="269"/>
        <end position="289"/>
    </location>
</feature>
<gene>
    <name evidence="13" type="ORF">GCM10011499_30490</name>
</gene>
<dbReference type="Pfam" id="PF00005">
    <property type="entry name" value="ABC_tran"/>
    <property type="match status" value="1"/>
</dbReference>
<dbReference type="CDD" id="cd18575">
    <property type="entry name" value="ABC_6TM_bac_exporter_ABCB8_10_like"/>
    <property type="match status" value="1"/>
</dbReference>
<evidence type="ECO:0000256" key="1">
    <source>
        <dbReference type="ARBA" id="ARBA00004651"/>
    </source>
</evidence>
<evidence type="ECO:0000256" key="8">
    <source>
        <dbReference type="ARBA" id="ARBA00023136"/>
    </source>
</evidence>
<feature type="domain" description="ABC transmembrane type-1" evidence="12">
    <location>
        <begin position="49"/>
        <end position="330"/>
    </location>
</feature>
<dbReference type="SUPFAM" id="SSF90123">
    <property type="entry name" value="ABC transporter transmembrane region"/>
    <property type="match status" value="1"/>
</dbReference>
<evidence type="ECO:0000313" key="13">
    <source>
        <dbReference type="EMBL" id="GGA58221.1"/>
    </source>
</evidence>
<dbReference type="InterPro" id="IPR011527">
    <property type="entry name" value="ABC1_TM_dom"/>
</dbReference>
<evidence type="ECO:0000256" key="10">
    <source>
        <dbReference type="SAM" id="Phobius"/>
    </source>
</evidence>
<sequence>MSDVTESNSEIASAPTEAPRLKASGKPSSLKPLQRLMPFLLRYPMRLSLTLLFLFTAAIASLSIPYLAGGFIDEGFVAENFEVISGYAWAIIAIGGIMAISAAARFYFISLIGERVITDLRQSVFNHLLKLDATFYDVNRVGELMSRLNADVAMIRNAIGSSASLAIRSLILMIGAVFMMFWTNFQLALGVVVIIPIIVLPLVFLGKRMRRVSRVTQDSLADLSAMATESLSSVKTIKSFVQEGEQRRVFKSYAEASYRAELSRLMARSMMIGVVMFVSTAAMVALVWLGSQAVFSGAVTVGQLTQFAIYTVIATSALTNMSDLFGVLQQVAGATERLIELLDTKPGLPVRSDPLQLPEPPLGTVAFENVSFAYITREGAPILSHLSFSVPQGQTVALVGASGAGKSTVFALLQRFYDAAAGSVKVDGLDVRDVDPALLRQRFASVDQEPVIFAGTIADNIRFGKPEATAAQIKAAADAALVSEFVEQLEDGFDTLVGERGVMLSGGQKQRVAIARALLKDAPVLLLDEATSALDAQSEHLVQQALERLMEGRTTLVIAHRLATIRNADRILVLDKGQLIDEGTHDELVRKGGRYAELAKLQFRMATEDALAG</sequence>
<accession>A0A916W0U6</accession>
<feature type="transmembrane region" description="Helical" evidence="10">
    <location>
        <begin position="165"/>
        <end position="182"/>
    </location>
</feature>
<feature type="transmembrane region" description="Helical" evidence="10">
    <location>
        <begin position="87"/>
        <end position="108"/>
    </location>
</feature>
<keyword evidence="4 10" id="KW-0812">Transmembrane</keyword>
<keyword evidence="3" id="KW-0813">Transport</keyword>
<feature type="compositionally biased region" description="Polar residues" evidence="9">
    <location>
        <begin position="1"/>
        <end position="11"/>
    </location>
</feature>
<reference evidence="13 14" key="1">
    <citation type="journal article" date="2014" name="Int. J. Syst. Evol. Microbiol.">
        <title>Complete genome sequence of Corynebacterium casei LMG S-19264T (=DSM 44701T), isolated from a smear-ripened cheese.</title>
        <authorList>
            <consortium name="US DOE Joint Genome Institute (JGI-PGF)"/>
            <person name="Walter F."/>
            <person name="Albersmeier A."/>
            <person name="Kalinowski J."/>
            <person name="Ruckert C."/>
        </authorList>
    </citation>
    <scope>NUCLEOTIDE SEQUENCE [LARGE SCALE GENOMIC DNA]</scope>
    <source>
        <strain evidence="13 14">CGMCC 1.15896</strain>
    </source>
</reference>
<dbReference type="Pfam" id="PF00664">
    <property type="entry name" value="ABC_membrane"/>
    <property type="match status" value="1"/>
</dbReference>
<dbReference type="OrthoDB" id="9804259at2"/>
<dbReference type="SMART" id="SM00382">
    <property type="entry name" value="AAA"/>
    <property type="match status" value="1"/>
</dbReference>
<feature type="transmembrane region" description="Helical" evidence="10">
    <location>
        <begin position="188"/>
        <end position="205"/>
    </location>
</feature>
<dbReference type="GO" id="GO:0005886">
    <property type="term" value="C:plasma membrane"/>
    <property type="evidence" value="ECO:0007669"/>
    <property type="project" value="UniProtKB-SubCell"/>
</dbReference>
<evidence type="ECO:0000256" key="4">
    <source>
        <dbReference type="ARBA" id="ARBA00022692"/>
    </source>
</evidence>
<dbReference type="EMBL" id="BMKB01000005">
    <property type="protein sequence ID" value="GGA58221.1"/>
    <property type="molecule type" value="Genomic_DNA"/>
</dbReference>
<evidence type="ECO:0000259" key="11">
    <source>
        <dbReference type="PROSITE" id="PS50893"/>
    </source>
</evidence>
<organism evidence="13 14">
    <name type="scientific">Pelagibacterium lentulum</name>
    <dbReference type="NCBI Taxonomy" id="2029865"/>
    <lineage>
        <taxon>Bacteria</taxon>
        <taxon>Pseudomonadati</taxon>
        <taxon>Pseudomonadota</taxon>
        <taxon>Alphaproteobacteria</taxon>
        <taxon>Hyphomicrobiales</taxon>
        <taxon>Devosiaceae</taxon>
        <taxon>Pelagibacterium</taxon>
    </lineage>
</organism>
<dbReference type="PROSITE" id="PS00211">
    <property type="entry name" value="ABC_TRANSPORTER_1"/>
    <property type="match status" value="1"/>
</dbReference>
<name>A0A916W0U6_9HYPH</name>
<proteinExistence type="inferred from homology"/>
<keyword evidence="6" id="KW-0067">ATP-binding</keyword>
<dbReference type="InterPro" id="IPR017871">
    <property type="entry name" value="ABC_transporter-like_CS"/>
</dbReference>
<dbReference type="GO" id="GO:0016887">
    <property type="term" value="F:ATP hydrolysis activity"/>
    <property type="evidence" value="ECO:0007669"/>
    <property type="project" value="InterPro"/>
</dbReference>
<keyword evidence="14" id="KW-1185">Reference proteome</keyword>
<dbReference type="PROSITE" id="PS50893">
    <property type="entry name" value="ABC_TRANSPORTER_2"/>
    <property type="match status" value="1"/>
</dbReference>
<dbReference type="Proteomes" id="UP000596977">
    <property type="component" value="Unassembled WGS sequence"/>
</dbReference>
<keyword evidence="7 10" id="KW-1133">Transmembrane helix</keyword>